<keyword evidence="13" id="KW-1185">Reference proteome</keyword>
<feature type="transmembrane region" description="Helical" evidence="10">
    <location>
        <begin position="118"/>
        <end position="143"/>
    </location>
</feature>
<dbReference type="SUPFAM" id="SSF54631">
    <property type="entry name" value="CBS-domain pair"/>
    <property type="match status" value="1"/>
</dbReference>
<evidence type="ECO:0000313" key="13">
    <source>
        <dbReference type="Proteomes" id="UP001056426"/>
    </source>
</evidence>
<comment type="similarity">
    <text evidence="2">Belongs to the UPF0053 family.</text>
</comment>
<evidence type="ECO:0000256" key="1">
    <source>
        <dbReference type="ARBA" id="ARBA00004651"/>
    </source>
</evidence>
<dbReference type="Gene3D" id="3.30.465.10">
    <property type="match status" value="1"/>
</dbReference>
<gene>
    <name evidence="12" type="primary">gldE</name>
    <name evidence="12" type="ORF">M9189_02130</name>
</gene>
<proteinExistence type="inferred from homology"/>
<evidence type="ECO:0000256" key="7">
    <source>
        <dbReference type="ARBA" id="ARBA00023122"/>
    </source>
</evidence>
<dbReference type="PROSITE" id="PS51371">
    <property type="entry name" value="CBS"/>
    <property type="match status" value="2"/>
</dbReference>
<dbReference type="InterPro" id="IPR005170">
    <property type="entry name" value="Transptr-assoc_dom"/>
</dbReference>
<evidence type="ECO:0000256" key="5">
    <source>
        <dbReference type="ARBA" id="ARBA00022737"/>
    </source>
</evidence>
<dbReference type="AlphaFoldDB" id="A0A9J6ZR91"/>
<dbReference type="InterPro" id="IPR036318">
    <property type="entry name" value="FAD-bd_PCMH-like_sf"/>
</dbReference>
<comment type="subcellular location">
    <subcellularLocation>
        <location evidence="1">Cell membrane</location>
        <topology evidence="1">Multi-pass membrane protein</topology>
    </subcellularLocation>
</comment>
<evidence type="ECO:0000256" key="4">
    <source>
        <dbReference type="ARBA" id="ARBA00022692"/>
    </source>
</evidence>
<dbReference type="PANTHER" id="PTHR22777:SF32">
    <property type="entry name" value="UPF0053 INNER MEMBRANE PROTEIN YFJD"/>
    <property type="match status" value="1"/>
</dbReference>
<reference evidence="12" key="1">
    <citation type="submission" date="2022-05" db="EMBL/GenBank/DDBJ databases">
        <authorList>
            <person name="Sun X."/>
        </authorList>
    </citation>
    <scope>NUCLEOTIDE SEQUENCE</scope>
    <source>
        <strain evidence="12">Ai-910</strain>
    </source>
</reference>
<feature type="domain" description="CBS" evidence="11">
    <location>
        <begin position="291"/>
        <end position="348"/>
    </location>
</feature>
<feature type="transmembrane region" description="Helical" evidence="10">
    <location>
        <begin position="27"/>
        <end position="46"/>
    </location>
</feature>
<dbReference type="Pfam" id="PF03471">
    <property type="entry name" value="CorC_HlyC"/>
    <property type="match status" value="1"/>
</dbReference>
<dbReference type="InterPro" id="IPR016169">
    <property type="entry name" value="FAD-bd_PCMH_sub2"/>
</dbReference>
<evidence type="ECO:0000256" key="8">
    <source>
        <dbReference type="ARBA" id="ARBA00023136"/>
    </source>
</evidence>
<dbReference type="FunFam" id="3.10.580.10:FF:000002">
    <property type="entry name" value="Magnesium/cobalt efflux protein CorC"/>
    <property type="match status" value="1"/>
</dbReference>
<dbReference type="InterPro" id="IPR046342">
    <property type="entry name" value="CBS_dom_sf"/>
</dbReference>
<keyword evidence="8 10" id="KW-0472">Membrane</keyword>
<dbReference type="CDD" id="cd04590">
    <property type="entry name" value="CBS_pair_CorC_HlyC_assoc"/>
    <property type="match status" value="1"/>
</dbReference>
<organism evidence="12 13">
    <name type="scientific">Xiashengella succiniciproducens</name>
    <dbReference type="NCBI Taxonomy" id="2949635"/>
    <lineage>
        <taxon>Bacteria</taxon>
        <taxon>Pseudomonadati</taxon>
        <taxon>Bacteroidota</taxon>
        <taxon>Bacteroidia</taxon>
        <taxon>Marinilabiliales</taxon>
        <taxon>Marinilabiliaceae</taxon>
        <taxon>Xiashengella</taxon>
    </lineage>
</organism>
<feature type="domain" description="CBS" evidence="11">
    <location>
        <begin position="227"/>
        <end position="286"/>
    </location>
</feature>
<dbReference type="SUPFAM" id="SSF56176">
    <property type="entry name" value="FAD-binding/transporter-associated domain-like"/>
    <property type="match status" value="1"/>
</dbReference>
<dbReference type="RefSeq" id="WP_250724280.1">
    <property type="nucleotide sequence ID" value="NZ_CP098400.1"/>
</dbReference>
<protein>
    <submittedName>
        <fullName evidence="12">Gliding motility-associated protein GldE</fullName>
    </submittedName>
</protein>
<dbReference type="InterPro" id="IPR002550">
    <property type="entry name" value="CNNM"/>
</dbReference>
<dbReference type="Gene3D" id="3.10.580.10">
    <property type="entry name" value="CBS-domain"/>
    <property type="match status" value="1"/>
</dbReference>
<keyword evidence="3" id="KW-1003">Cell membrane</keyword>
<dbReference type="EMBL" id="CP098400">
    <property type="protein sequence ID" value="URW80159.1"/>
    <property type="molecule type" value="Genomic_DNA"/>
</dbReference>
<evidence type="ECO:0000313" key="12">
    <source>
        <dbReference type="EMBL" id="URW80159.1"/>
    </source>
</evidence>
<sequence>MEADTVPQFILNSPVVTEIATFTTKSVIALILTVVLLLVSALLSGAENAYMVLRQMDQSKPDDSRDNVLKRYARHFENPEQLHTTIVICSSFINISVILGITLFFHGLLTDHMSSVQAYILLTVVAVSMILIFGEVLPRIFAWKYPVGFAGLMIRPLSFLKKLLWPFLYISAGFTGLANKRLAGNIKGLSLDDISQALDFDDESISEGRELLKGIVTFGNTNVVEIMTARVDVVDIDIESDFTKVIGLIVESGYSRMPVYEDGPDDVKGILYIKDLLPHLDQDSSFEWQKLIRPAYYVPETKKINDLLQEFKTQKIHMAIVVDEYGGTSGIVTLEDILEEIVGDISDELDDDEVTFTKLPDGSFIFEGKTLLKDFFRITEVSQETFISLTDEPETLAGLILELKGAIPARQEVIEHSGYKFTILASDNRRIKKVKFSRI</sequence>
<evidence type="ECO:0000256" key="3">
    <source>
        <dbReference type="ARBA" id="ARBA00022475"/>
    </source>
</evidence>
<dbReference type="Pfam" id="PF01595">
    <property type="entry name" value="CNNM"/>
    <property type="match status" value="1"/>
</dbReference>
<dbReference type="KEGG" id="alkq:M9189_02130"/>
<dbReference type="SMART" id="SM01091">
    <property type="entry name" value="CorC_HlyC"/>
    <property type="match status" value="1"/>
</dbReference>
<dbReference type="NCBIfam" id="TIGR03520">
    <property type="entry name" value="GldE"/>
    <property type="match status" value="1"/>
</dbReference>
<dbReference type="SMART" id="SM00116">
    <property type="entry name" value="CBS"/>
    <property type="match status" value="2"/>
</dbReference>
<keyword evidence="7 9" id="KW-0129">CBS domain</keyword>
<evidence type="ECO:0000259" key="11">
    <source>
        <dbReference type="PROSITE" id="PS51371"/>
    </source>
</evidence>
<name>A0A9J6ZR91_9BACT</name>
<accession>A0A9J6ZR91</accession>
<dbReference type="InterPro" id="IPR044751">
    <property type="entry name" value="Ion_transp-like_CBS"/>
</dbReference>
<keyword evidence="4 10" id="KW-0812">Transmembrane</keyword>
<keyword evidence="6 10" id="KW-1133">Transmembrane helix</keyword>
<dbReference type="GO" id="GO:0005886">
    <property type="term" value="C:plasma membrane"/>
    <property type="evidence" value="ECO:0007669"/>
    <property type="project" value="UniProtKB-SubCell"/>
</dbReference>
<dbReference type="Pfam" id="PF00571">
    <property type="entry name" value="CBS"/>
    <property type="match status" value="2"/>
</dbReference>
<dbReference type="InterPro" id="IPR019862">
    <property type="entry name" value="Motility-assoc_prot_GldE"/>
</dbReference>
<reference evidence="12" key="2">
    <citation type="submission" date="2022-06" db="EMBL/GenBank/DDBJ databases">
        <title>Xiashengella guii gen. nov. sp. nov., a bacterium isolated form anaerobic digestion tank.</title>
        <authorList>
            <person name="Huang H."/>
        </authorList>
    </citation>
    <scope>NUCLEOTIDE SEQUENCE</scope>
    <source>
        <strain evidence="12">Ai-910</strain>
    </source>
</reference>
<dbReference type="PANTHER" id="PTHR22777">
    <property type="entry name" value="HEMOLYSIN-RELATED"/>
    <property type="match status" value="1"/>
</dbReference>
<dbReference type="GO" id="GO:0050660">
    <property type="term" value="F:flavin adenine dinucleotide binding"/>
    <property type="evidence" value="ECO:0007669"/>
    <property type="project" value="InterPro"/>
</dbReference>
<evidence type="ECO:0000256" key="10">
    <source>
        <dbReference type="SAM" id="Phobius"/>
    </source>
</evidence>
<evidence type="ECO:0000256" key="6">
    <source>
        <dbReference type="ARBA" id="ARBA00022989"/>
    </source>
</evidence>
<evidence type="ECO:0000256" key="9">
    <source>
        <dbReference type="PROSITE-ProRule" id="PRU00703"/>
    </source>
</evidence>
<dbReference type="InterPro" id="IPR000644">
    <property type="entry name" value="CBS_dom"/>
</dbReference>
<feature type="transmembrane region" description="Helical" evidence="10">
    <location>
        <begin position="163"/>
        <end position="179"/>
    </location>
</feature>
<keyword evidence="5" id="KW-0677">Repeat</keyword>
<feature type="transmembrane region" description="Helical" evidence="10">
    <location>
        <begin position="82"/>
        <end position="106"/>
    </location>
</feature>
<dbReference type="Proteomes" id="UP001056426">
    <property type="component" value="Chromosome"/>
</dbReference>
<evidence type="ECO:0000256" key="2">
    <source>
        <dbReference type="ARBA" id="ARBA00006337"/>
    </source>
</evidence>